<dbReference type="EC" id="3.2.2.n1" evidence="2"/>
<name>A0AAV6XRQ8_9LAMI</name>
<feature type="region of interest" description="Disordered" evidence="8">
    <location>
        <begin position="266"/>
        <end position="289"/>
    </location>
</feature>
<dbReference type="SUPFAM" id="SSF57756">
    <property type="entry name" value="Retrovirus zinc finger-like domains"/>
    <property type="match status" value="1"/>
</dbReference>
<dbReference type="InterPro" id="IPR031100">
    <property type="entry name" value="LOG_fam"/>
</dbReference>
<proteinExistence type="inferred from homology"/>
<dbReference type="GO" id="GO:0005634">
    <property type="term" value="C:nucleus"/>
    <property type="evidence" value="ECO:0007669"/>
    <property type="project" value="TreeGrafter"/>
</dbReference>
<sequence>MESKFKKICVFCGSNPGYRKVFSDAAIDLGNELVDRKINLVYGGGSVGLMGLLSQRVYDGGCHVLGVIPKALVPIEISGESVGDVKIVADMHERKAEMAREAEAFIALPGGYGTMEELMEMITWAQLGIHKKPVGLLNVDGYYNPLLTLFDKGVEEGFIKPGARHIVLVGSLPDSWDTLVVSVSNSAPNGDLTLQVVKDCLLNEESRRKEQAFSTEQNALVTENSDRRGRNKNRGPQHQRDKSRGKSKFKGDFKCHYCGGPNHYERDCRKKKRDQKNGNNENKKDDKDTTAVATDGDVVIICDDACVSSSCQETDWIIDSGASYHITPHRDMFTSYMSGNFGRVRMANHGVTEVIGMGNINLETDTGCRLILRDVRHIPDIRLNIISTGKLDDDGYVSNFGEGKWKLTKGSLITAKGKKKNSLYLMQAKLSNGEVNAAVNNASIELWHKRLGHLSQKGMQLLAKKKLLPDVSGIELQTCVDCLAGKQHREQTSDDTKQSERKESSQEVPDDLDPVLSRTTRDHGGDIQDEQNDITDDEPVDDQVPPIQTDDPVPPPEAMIRRSTRQTRPSTRYNPDEYVMLTDGGEPESYPEAISHDQRDINTHRSMTTLPLTKAGRWSNWEITRQKEIRDGILVLWLIAIA</sequence>
<feature type="compositionally biased region" description="Basic and acidic residues" evidence="8">
    <location>
        <begin position="487"/>
        <end position="505"/>
    </location>
</feature>
<dbReference type="PANTHER" id="PTHR31223:SF11">
    <property type="entry name" value="CYTOKININ RIBOSIDE 5'-MONOPHOSPHATE PHOSPHORIBOHYDROLASE LOG8-RELATED"/>
    <property type="match status" value="1"/>
</dbReference>
<dbReference type="GO" id="GO:0008270">
    <property type="term" value="F:zinc ion binding"/>
    <property type="evidence" value="ECO:0007669"/>
    <property type="project" value="UniProtKB-KW"/>
</dbReference>
<feature type="region of interest" description="Disordered" evidence="8">
    <location>
        <begin position="487"/>
        <end position="576"/>
    </location>
</feature>
<comment type="caution">
    <text evidence="10">The sequence shown here is derived from an EMBL/GenBank/DDBJ whole genome shotgun (WGS) entry which is preliminary data.</text>
</comment>
<dbReference type="InterPro" id="IPR001878">
    <property type="entry name" value="Znf_CCHC"/>
</dbReference>
<evidence type="ECO:0000256" key="3">
    <source>
        <dbReference type="ARBA" id="ARBA00022712"/>
    </source>
</evidence>
<organism evidence="10 11">
    <name type="scientific">Buddleja alternifolia</name>
    <dbReference type="NCBI Taxonomy" id="168488"/>
    <lineage>
        <taxon>Eukaryota</taxon>
        <taxon>Viridiplantae</taxon>
        <taxon>Streptophyta</taxon>
        <taxon>Embryophyta</taxon>
        <taxon>Tracheophyta</taxon>
        <taxon>Spermatophyta</taxon>
        <taxon>Magnoliopsida</taxon>
        <taxon>eudicotyledons</taxon>
        <taxon>Gunneridae</taxon>
        <taxon>Pentapetalae</taxon>
        <taxon>asterids</taxon>
        <taxon>lamiids</taxon>
        <taxon>Lamiales</taxon>
        <taxon>Scrophulariaceae</taxon>
        <taxon>Buddlejeae</taxon>
        <taxon>Buddleja</taxon>
    </lineage>
</organism>
<evidence type="ECO:0000313" key="11">
    <source>
        <dbReference type="Proteomes" id="UP000826271"/>
    </source>
</evidence>
<evidence type="ECO:0000256" key="6">
    <source>
        <dbReference type="ARBA" id="ARBA00049153"/>
    </source>
</evidence>
<keyword evidence="7" id="KW-0863">Zinc-finger</keyword>
<dbReference type="EMBL" id="WHWC01000005">
    <property type="protein sequence ID" value="KAG8381788.1"/>
    <property type="molecule type" value="Genomic_DNA"/>
</dbReference>
<dbReference type="GO" id="GO:0016799">
    <property type="term" value="F:hydrolase activity, hydrolyzing N-glycosyl compounds"/>
    <property type="evidence" value="ECO:0007669"/>
    <property type="project" value="TreeGrafter"/>
</dbReference>
<dbReference type="InterPro" id="IPR025724">
    <property type="entry name" value="GAG-pre-integrase_dom"/>
</dbReference>
<evidence type="ECO:0000313" key="10">
    <source>
        <dbReference type="EMBL" id="KAG8381788.1"/>
    </source>
</evidence>
<comment type="function">
    <text evidence="4">Cytokinin-activating enzyme working in the direct activation pathway. Phosphoribohydrolase that converts inactive cytokinin nucleotides to the biologically active free-base forms.</text>
</comment>
<evidence type="ECO:0000256" key="5">
    <source>
        <dbReference type="ARBA" id="ARBA00047718"/>
    </source>
</evidence>
<dbReference type="Gene3D" id="3.40.50.450">
    <property type="match status" value="1"/>
</dbReference>
<dbReference type="GO" id="GO:0005829">
    <property type="term" value="C:cytosol"/>
    <property type="evidence" value="ECO:0007669"/>
    <property type="project" value="UniProtKB-ARBA"/>
</dbReference>
<feature type="compositionally biased region" description="Low complexity" evidence="8">
    <location>
        <begin position="542"/>
        <end position="551"/>
    </location>
</feature>
<evidence type="ECO:0000256" key="2">
    <source>
        <dbReference type="ARBA" id="ARBA00012205"/>
    </source>
</evidence>
<feature type="compositionally biased region" description="Polar residues" evidence="8">
    <location>
        <begin position="212"/>
        <end position="223"/>
    </location>
</feature>
<accession>A0AAV6XRQ8</accession>
<dbReference type="Pfam" id="PF22936">
    <property type="entry name" value="Pol_BBD"/>
    <property type="match status" value="1"/>
</dbReference>
<dbReference type="PANTHER" id="PTHR31223">
    <property type="entry name" value="LOG FAMILY PROTEIN YJL055W"/>
    <property type="match status" value="1"/>
</dbReference>
<dbReference type="AlphaFoldDB" id="A0AAV6XRQ8"/>
<dbReference type="InterPro" id="IPR036875">
    <property type="entry name" value="Znf_CCHC_sf"/>
</dbReference>
<feature type="region of interest" description="Disordered" evidence="8">
    <location>
        <begin position="208"/>
        <end position="248"/>
    </location>
</feature>
<dbReference type="Proteomes" id="UP000826271">
    <property type="component" value="Unassembled WGS sequence"/>
</dbReference>
<dbReference type="PROSITE" id="PS50158">
    <property type="entry name" value="ZF_CCHC"/>
    <property type="match status" value="1"/>
</dbReference>
<dbReference type="NCBIfam" id="TIGR00730">
    <property type="entry name" value="Rossman fold protein, TIGR00730 family"/>
    <property type="match status" value="1"/>
</dbReference>
<keyword evidence="7" id="KW-0862">Zinc</keyword>
<comment type="similarity">
    <text evidence="1">Belongs to the LOG family.</text>
</comment>
<feature type="compositionally biased region" description="Acidic residues" evidence="8">
    <location>
        <begin position="527"/>
        <end position="541"/>
    </location>
</feature>
<dbReference type="InterPro" id="IPR054722">
    <property type="entry name" value="PolX-like_BBD"/>
</dbReference>
<dbReference type="GO" id="GO:0009691">
    <property type="term" value="P:cytokinin biosynthetic process"/>
    <property type="evidence" value="ECO:0007669"/>
    <property type="project" value="UniProtKB-KW"/>
</dbReference>
<feature type="domain" description="CCHC-type" evidence="9">
    <location>
        <begin position="254"/>
        <end position="270"/>
    </location>
</feature>
<keyword evidence="11" id="KW-1185">Reference proteome</keyword>
<evidence type="ECO:0000256" key="7">
    <source>
        <dbReference type="PROSITE-ProRule" id="PRU00047"/>
    </source>
</evidence>
<keyword evidence="7" id="KW-0479">Metal-binding</keyword>
<dbReference type="Pfam" id="PF03641">
    <property type="entry name" value="Lysine_decarbox"/>
    <property type="match status" value="1"/>
</dbReference>
<feature type="compositionally biased region" description="Basic and acidic residues" evidence="8">
    <location>
        <begin position="238"/>
        <end position="248"/>
    </location>
</feature>
<protein>
    <recommendedName>
        <fullName evidence="2">cytokinin riboside 5'-monophosphate phosphoribohydrolase</fullName>
        <ecNumber evidence="2">3.2.2.n1</ecNumber>
    </recommendedName>
</protein>
<reference evidence="10" key="1">
    <citation type="submission" date="2019-10" db="EMBL/GenBank/DDBJ databases">
        <authorList>
            <person name="Zhang R."/>
            <person name="Pan Y."/>
            <person name="Wang J."/>
            <person name="Ma R."/>
            <person name="Yu S."/>
        </authorList>
    </citation>
    <scope>NUCLEOTIDE SEQUENCE</scope>
    <source>
        <strain evidence="10">LA-IB0</strain>
        <tissue evidence="10">Leaf</tissue>
    </source>
</reference>
<comment type="catalytic activity">
    <reaction evidence="5">
        <text>N(6)-(dimethylallyl)adenosine 5'-phosphate + H2O = N(6)-dimethylallyladenine + D-ribose 5-phosphate</text>
        <dbReference type="Rhea" id="RHEA:48560"/>
        <dbReference type="ChEBI" id="CHEBI:15377"/>
        <dbReference type="ChEBI" id="CHEBI:17660"/>
        <dbReference type="ChEBI" id="CHEBI:57526"/>
        <dbReference type="ChEBI" id="CHEBI:78346"/>
        <dbReference type="EC" id="3.2.2.n1"/>
    </reaction>
</comment>
<evidence type="ECO:0000259" key="9">
    <source>
        <dbReference type="PROSITE" id="PS50158"/>
    </source>
</evidence>
<dbReference type="GO" id="GO:0003676">
    <property type="term" value="F:nucleic acid binding"/>
    <property type="evidence" value="ECO:0007669"/>
    <property type="project" value="InterPro"/>
</dbReference>
<comment type="catalytic activity">
    <reaction evidence="6">
        <text>9-ribosyl-trans-zeatin 5'-phosphate + H2O = trans-zeatin + D-ribose 5-phosphate</text>
        <dbReference type="Rhea" id="RHEA:48564"/>
        <dbReference type="ChEBI" id="CHEBI:15377"/>
        <dbReference type="ChEBI" id="CHEBI:16522"/>
        <dbReference type="ChEBI" id="CHEBI:78346"/>
        <dbReference type="ChEBI" id="CHEBI:87947"/>
        <dbReference type="EC" id="3.2.2.n1"/>
    </reaction>
</comment>
<evidence type="ECO:0000256" key="4">
    <source>
        <dbReference type="ARBA" id="ARBA00024884"/>
    </source>
</evidence>
<evidence type="ECO:0000256" key="1">
    <source>
        <dbReference type="ARBA" id="ARBA00006763"/>
    </source>
</evidence>
<dbReference type="Pfam" id="PF13976">
    <property type="entry name" value="gag_pre-integrs"/>
    <property type="match status" value="1"/>
</dbReference>
<keyword evidence="3" id="KW-0203">Cytokinin biosynthesis</keyword>
<dbReference type="SUPFAM" id="SSF102405">
    <property type="entry name" value="MCP/YpsA-like"/>
    <property type="match status" value="1"/>
</dbReference>
<gene>
    <name evidence="10" type="ORF">BUALT_Bualt05G0009200</name>
</gene>
<evidence type="ECO:0000256" key="8">
    <source>
        <dbReference type="SAM" id="MobiDB-lite"/>
    </source>
</evidence>
<dbReference type="InterPro" id="IPR005269">
    <property type="entry name" value="LOG"/>
</dbReference>